<dbReference type="EMBL" id="JAGDYM010000004">
    <property type="protein sequence ID" value="MBO1901168.1"/>
    <property type="molecule type" value="Genomic_DNA"/>
</dbReference>
<feature type="region of interest" description="Disordered" evidence="3">
    <location>
        <begin position="1"/>
        <end position="23"/>
    </location>
</feature>
<protein>
    <recommendedName>
        <fullName evidence="2">UPF0102 protein J4H92_04295</fullName>
    </recommendedName>
</protein>
<dbReference type="CDD" id="cd20736">
    <property type="entry name" value="PoNe_Nuclease"/>
    <property type="match status" value="1"/>
</dbReference>
<keyword evidence="5" id="KW-1185">Reference proteome</keyword>
<evidence type="ECO:0000313" key="5">
    <source>
        <dbReference type="Proteomes" id="UP000664382"/>
    </source>
</evidence>
<dbReference type="RefSeq" id="WP_208096421.1">
    <property type="nucleotide sequence ID" value="NZ_JAGDYM010000004.1"/>
</dbReference>
<dbReference type="InterPro" id="IPR011335">
    <property type="entry name" value="Restrct_endonuc-II-like"/>
</dbReference>
<dbReference type="PANTHER" id="PTHR34039:SF1">
    <property type="entry name" value="UPF0102 PROTEIN YRAN"/>
    <property type="match status" value="1"/>
</dbReference>
<dbReference type="GO" id="GO:0003676">
    <property type="term" value="F:nucleic acid binding"/>
    <property type="evidence" value="ECO:0007669"/>
    <property type="project" value="InterPro"/>
</dbReference>
<dbReference type="PANTHER" id="PTHR34039">
    <property type="entry name" value="UPF0102 PROTEIN YRAN"/>
    <property type="match status" value="1"/>
</dbReference>
<proteinExistence type="inferred from homology"/>
<comment type="caution">
    <text evidence="4">The sequence shown here is derived from an EMBL/GenBank/DDBJ whole genome shotgun (WGS) entry which is preliminary data.</text>
</comment>
<gene>
    <name evidence="4" type="ORF">J4H92_04295</name>
</gene>
<accession>A0A939SB94</accession>
<dbReference type="AlphaFoldDB" id="A0A939SB94"/>
<organism evidence="4 5">
    <name type="scientific">Leucobacter weissii</name>
    <dbReference type="NCBI Taxonomy" id="1983706"/>
    <lineage>
        <taxon>Bacteria</taxon>
        <taxon>Bacillati</taxon>
        <taxon>Actinomycetota</taxon>
        <taxon>Actinomycetes</taxon>
        <taxon>Micrococcales</taxon>
        <taxon>Microbacteriaceae</taxon>
        <taxon>Leucobacter</taxon>
    </lineage>
</organism>
<dbReference type="HAMAP" id="MF_00048">
    <property type="entry name" value="UPF0102"/>
    <property type="match status" value="1"/>
</dbReference>
<name>A0A939SB94_9MICO</name>
<dbReference type="InterPro" id="IPR011856">
    <property type="entry name" value="tRNA_endonuc-like_dom_sf"/>
</dbReference>
<dbReference type="InterPro" id="IPR003509">
    <property type="entry name" value="UPF0102_YraN-like"/>
</dbReference>
<dbReference type="Pfam" id="PF02021">
    <property type="entry name" value="UPF0102"/>
    <property type="match status" value="1"/>
</dbReference>
<dbReference type="SUPFAM" id="SSF52980">
    <property type="entry name" value="Restriction endonuclease-like"/>
    <property type="match status" value="1"/>
</dbReference>
<dbReference type="Proteomes" id="UP000664382">
    <property type="component" value="Unassembled WGS sequence"/>
</dbReference>
<comment type="similarity">
    <text evidence="1 2">Belongs to the UPF0102 family.</text>
</comment>
<evidence type="ECO:0000256" key="3">
    <source>
        <dbReference type="SAM" id="MobiDB-lite"/>
    </source>
</evidence>
<dbReference type="NCBIfam" id="NF009154">
    <property type="entry name" value="PRK12497.3-3"/>
    <property type="match status" value="1"/>
</dbReference>
<evidence type="ECO:0000256" key="2">
    <source>
        <dbReference type="HAMAP-Rule" id="MF_00048"/>
    </source>
</evidence>
<evidence type="ECO:0000256" key="1">
    <source>
        <dbReference type="ARBA" id="ARBA00006738"/>
    </source>
</evidence>
<reference evidence="4" key="1">
    <citation type="submission" date="2021-03" db="EMBL/GenBank/DDBJ databases">
        <title>Leucobacter chromiisoli sp. nov., isolated from chromium-containing soil of chemical plant.</title>
        <authorList>
            <person name="Xu Z."/>
        </authorList>
    </citation>
    <scope>NUCLEOTIDE SEQUENCE</scope>
    <source>
        <strain evidence="4">S27</strain>
    </source>
</reference>
<sequence>MNDTASDRALSVPRPAAHDASRNRALGARGEAIAAAYLEDRGCRVLERNWRNGGAGELDLIVRDGDAVVAVEVKTRSGVGFGHPLEAVTATKARRLRRLLIAWTKERRPRAERLRIDAVGIVLRGGERPDIHHLRGIG</sequence>
<dbReference type="Gene3D" id="3.40.1350.10">
    <property type="match status" value="1"/>
</dbReference>
<evidence type="ECO:0000313" key="4">
    <source>
        <dbReference type="EMBL" id="MBO1901168.1"/>
    </source>
</evidence>